<evidence type="ECO:0000256" key="2">
    <source>
        <dbReference type="ARBA" id="ARBA00005983"/>
    </source>
</evidence>
<keyword evidence="7" id="KW-0443">Lipid metabolism</keyword>
<keyword evidence="3" id="KW-0808">Transferase</keyword>
<dbReference type="PANTHER" id="PTHR12358:SF54">
    <property type="entry name" value="SPHINGOSINE KINASE RELATED PROTEIN"/>
    <property type="match status" value="1"/>
</dbReference>
<keyword evidence="10" id="KW-0812">Transmembrane</keyword>
<evidence type="ECO:0000256" key="6">
    <source>
        <dbReference type="ARBA" id="ARBA00022840"/>
    </source>
</evidence>
<sequence length="400" mass="42855">MGSENLPLLLGVAVAIAVVTAAVMIGALISNHRLRRSLSQLQALREQEAQEFASAAHDQRRIGLVLNPTKTEAAQIARQVYRACSRAGLPEPMIYRTTAADPGRSMALQAIRDGADVVLAAGGDGTVRKVAGALADEADGSVSLGVVPMGTGNLFARNIGLPYHDLEACIDEALHGPSSPVDLVDLVITDDDGGTVHEHSLVIAGAGMDAEVMSGTRDVLKQRAGWLAYGEAGARHLIGHRHPVTLTVDHERPRTHKVRSVLLANCGSLQAGMVLVPSARFDDGRLDTVLFTPRHLWDWMRIVAKTVTRSQADLPVMQVRQGRTALLESAEPMPFQIDGDALGEVLRVEAVVRPGAVKVNGVLQLPTRRRTLEDLERAGEEPAQRDQQAAVRAQYAARSA</sequence>
<name>A0ABU2DU50_9MICC</name>
<organism evidence="12 13">
    <name type="scientific">Nesterenkonia aerolata</name>
    <dbReference type="NCBI Taxonomy" id="3074079"/>
    <lineage>
        <taxon>Bacteria</taxon>
        <taxon>Bacillati</taxon>
        <taxon>Actinomycetota</taxon>
        <taxon>Actinomycetes</taxon>
        <taxon>Micrococcales</taxon>
        <taxon>Micrococcaceae</taxon>
        <taxon>Nesterenkonia</taxon>
    </lineage>
</organism>
<evidence type="ECO:0000256" key="5">
    <source>
        <dbReference type="ARBA" id="ARBA00022777"/>
    </source>
</evidence>
<keyword evidence="7" id="KW-0594">Phospholipid biosynthesis</keyword>
<evidence type="ECO:0000256" key="8">
    <source>
        <dbReference type="ARBA" id="ARBA00023264"/>
    </source>
</evidence>
<feature type="region of interest" description="Disordered" evidence="9">
    <location>
        <begin position="376"/>
        <end position="400"/>
    </location>
</feature>
<evidence type="ECO:0000313" key="13">
    <source>
        <dbReference type="Proteomes" id="UP001251870"/>
    </source>
</evidence>
<dbReference type="RefSeq" id="WP_310549024.1">
    <property type="nucleotide sequence ID" value="NZ_JAVKGR010000015.1"/>
</dbReference>
<dbReference type="InterPro" id="IPR045540">
    <property type="entry name" value="YegS/DAGK_C"/>
</dbReference>
<comment type="similarity">
    <text evidence="2">Belongs to the diacylglycerol/lipid kinase family.</text>
</comment>
<evidence type="ECO:0000256" key="10">
    <source>
        <dbReference type="SAM" id="Phobius"/>
    </source>
</evidence>
<dbReference type="Pfam" id="PF00781">
    <property type="entry name" value="DAGK_cat"/>
    <property type="match status" value="1"/>
</dbReference>
<evidence type="ECO:0000256" key="7">
    <source>
        <dbReference type="ARBA" id="ARBA00023209"/>
    </source>
</evidence>
<feature type="transmembrane region" description="Helical" evidence="10">
    <location>
        <begin position="6"/>
        <end position="29"/>
    </location>
</feature>
<feature type="compositionally biased region" description="Low complexity" evidence="9">
    <location>
        <begin position="385"/>
        <end position="400"/>
    </location>
</feature>
<dbReference type="Gene3D" id="2.60.200.40">
    <property type="match status" value="1"/>
</dbReference>
<evidence type="ECO:0000256" key="1">
    <source>
        <dbReference type="ARBA" id="ARBA00001946"/>
    </source>
</evidence>
<dbReference type="GO" id="GO:0016301">
    <property type="term" value="F:kinase activity"/>
    <property type="evidence" value="ECO:0007669"/>
    <property type="project" value="UniProtKB-KW"/>
</dbReference>
<dbReference type="SMART" id="SM00046">
    <property type="entry name" value="DAGKc"/>
    <property type="match status" value="1"/>
</dbReference>
<evidence type="ECO:0000256" key="9">
    <source>
        <dbReference type="SAM" id="MobiDB-lite"/>
    </source>
</evidence>
<evidence type="ECO:0000256" key="4">
    <source>
        <dbReference type="ARBA" id="ARBA00022741"/>
    </source>
</evidence>
<keyword evidence="10" id="KW-0472">Membrane</keyword>
<dbReference type="Proteomes" id="UP001251870">
    <property type="component" value="Unassembled WGS sequence"/>
</dbReference>
<dbReference type="InterPro" id="IPR001206">
    <property type="entry name" value="Diacylglycerol_kinase_cat_dom"/>
</dbReference>
<reference evidence="12 13" key="1">
    <citation type="submission" date="2023-09" db="EMBL/GenBank/DDBJ databases">
        <title>Description of three actinobacteria isolated from air of manufacturing shop in a pharmaceutical factory.</title>
        <authorList>
            <person name="Zhang D.-F."/>
        </authorList>
    </citation>
    <scope>NUCLEOTIDE SEQUENCE [LARGE SCALE GENOMIC DNA]</scope>
    <source>
        <strain evidence="12 13">LY-0111</strain>
    </source>
</reference>
<keyword evidence="4" id="KW-0547">Nucleotide-binding</keyword>
<feature type="domain" description="DAGKc" evidence="11">
    <location>
        <begin position="57"/>
        <end position="190"/>
    </location>
</feature>
<comment type="caution">
    <text evidence="12">The sequence shown here is derived from an EMBL/GenBank/DDBJ whole genome shotgun (WGS) entry which is preliminary data.</text>
</comment>
<dbReference type="PANTHER" id="PTHR12358">
    <property type="entry name" value="SPHINGOSINE KINASE"/>
    <property type="match status" value="1"/>
</dbReference>
<keyword evidence="13" id="KW-1185">Reference proteome</keyword>
<dbReference type="InterPro" id="IPR017438">
    <property type="entry name" value="ATP-NAD_kinase_N"/>
</dbReference>
<proteinExistence type="inferred from homology"/>
<comment type="cofactor">
    <cofactor evidence="1">
        <name>Mg(2+)</name>
        <dbReference type="ChEBI" id="CHEBI:18420"/>
    </cofactor>
</comment>
<gene>
    <name evidence="12" type="ORF">RIL96_10745</name>
</gene>
<dbReference type="EMBL" id="JAVKGR010000015">
    <property type="protein sequence ID" value="MDR8020041.1"/>
    <property type="molecule type" value="Genomic_DNA"/>
</dbReference>
<evidence type="ECO:0000256" key="3">
    <source>
        <dbReference type="ARBA" id="ARBA00022679"/>
    </source>
</evidence>
<keyword evidence="7" id="KW-0444">Lipid biosynthesis</keyword>
<dbReference type="InterPro" id="IPR016064">
    <property type="entry name" value="NAD/diacylglycerol_kinase_sf"/>
</dbReference>
<dbReference type="Pfam" id="PF19279">
    <property type="entry name" value="YegS_C"/>
    <property type="match status" value="1"/>
</dbReference>
<keyword evidence="8" id="KW-1208">Phospholipid metabolism</keyword>
<dbReference type="PROSITE" id="PS50146">
    <property type="entry name" value="DAGK"/>
    <property type="match status" value="1"/>
</dbReference>
<protein>
    <submittedName>
        <fullName evidence="12">Diacylglycerol kinase family protein</fullName>
    </submittedName>
</protein>
<evidence type="ECO:0000259" key="11">
    <source>
        <dbReference type="PROSITE" id="PS50146"/>
    </source>
</evidence>
<keyword evidence="5 12" id="KW-0418">Kinase</keyword>
<accession>A0ABU2DU50</accession>
<dbReference type="Gene3D" id="3.40.50.10330">
    <property type="entry name" value="Probable inorganic polyphosphate/atp-NAD kinase, domain 1"/>
    <property type="match status" value="1"/>
</dbReference>
<dbReference type="InterPro" id="IPR050187">
    <property type="entry name" value="Lipid_Phosphate_FormReg"/>
</dbReference>
<keyword evidence="6" id="KW-0067">ATP-binding</keyword>
<evidence type="ECO:0000313" key="12">
    <source>
        <dbReference type="EMBL" id="MDR8020041.1"/>
    </source>
</evidence>
<keyword evidence="10" id="KW-1133">Transmembrane helix</keyword>
<dbReference type="SUPFAM" id="SSF111331">
    <property type="entry name" value="NAD kinase/diacylglycerol kinase-like"/>
    <property type="match status" value="1"/>
</dbReference>